<dbReference type="InterPro" id="IPR012810">
    <property type="entry name" value="TreS/a-amylase_N"/>
</dbReference>
<gene>
    <name evidence="17" type="primary">treS</name>
    <name evidence="17" type="ORF">TsocGM_17290</name>
</gene>
<comment type="caution">
    <text evidence="17">The sequence shown here is derived from an EMBL/GenBank/DDBJ whole genome shotgun (WGS) entry which is preliminary data.</text>
</comment>
<dbReference type="SMART" id="SM00642">
    <property type="entry name" value="Aamy"/>
    <property type="match status" value="1"/>
</dbReference>
<dbReference type="Proteomes" id="UP000280296">
    <property type="component" value="Unassembled WGS sequence"/>
</dbReference>
<dbReference type="Pfam" id="PF18085">
    <property type="entry name" value="Mak_N_cap"/>
    <property type="match status" value="1"/>
</dbReference>
<dbReference type="RefSeq" id="WP_126726717.1">
    <property type="nucleotide sequence ID" value="NZ_RYZH01000035.1"/>
</dbReference>
<comment type="similarity">
    <text evidence="3">Belongs to the aminoglycoside phosphotransferase family.</text>
</comment>
<dbReference type="PANTHER" id="PTHR10357:SF219">
    <property type="entry name" value="MALTOSE ALPHA-D-GLUCOSYLTRANSFERASE"/>
    <property type="match status" value="1"/>
</dbReference>
<proteinExistence type="inferred from homology"/>
<evidence type="ECO:0000256" key="1">
    <source>
        <dbReference type="ARBA" id="ARBA00001595"/>
    </source>
</evidence>
<dbReference type="FunFam" id="3.20.20.80:FF:000055">
    <property type="entry name" value="Trehalose synthase"/>
    <property type="match status" value="1"/>
</dbReference>
<sequence>MALTTGSDPLWYKDAIIYELHVRAFFDSNGDGIGDFPGLTEKLDYLQDLGVTALWLLPFYPSPLKDDGYDIAHYRSINPSYGTRRDFKVFVREAHRRGMRVINELVINHTSDQHPWFQAARLAPRGSKKRDFYVWSDTDEKYSDARIIFTDTEKSNWTWDPVAQQYYWHRFFSHQPDLNFDNPHVLRAVIRIMRFWFDLGVDGMRLDAIPYLIERDGTNCENLPETHAVLKQLRAALDENYRDKMFLAEANQWPDDVRPYFGDGDECHMAFHFPVMPRIFMAVRQEDRTPIVDIMERTPDIPESCQWAMFLRNHDELTLEMVTSEERDYMYNEYAADPQARINLGIRRRLAPLVNYSRRRLELLNSLLLSFPGTPVLYYGDEIGMGDNIYLGDRNGVRTPMQWTGDRNAGFSKADFARLYSAPIMDPITGYQAINVEAQQRDPSSLLNWMKRMIALRKRYRAFGRGTMEFLKPTNRKVLAYVRRYKDDIILCVANLSRFVQPCELDLSTFQGMRPVEMLGNTEFPRIGELPYFITLGPHAFYWFTLHRTDEATILDLGPSEVEGQTYPVIELEEGWHSLLRGAARRRMQTEIIPAFLRRQRWFAGKARKIRSVEILDATQPRGLPERSALLTVEVRYEDGRPETYVLPIALALGPGGEDLISNVPKLIMARARIPGGDGVLHDAVADDGFCLALLDAVRSRREFSTGAGRYRAEPTSALTEILGRMDVDLMPRRGSGEQSNTSIIFGQRLIMKLFRRVEPGLNPELEIGRALTEKTDFEHFPKLAGSIEYRRPDTEPTAVAVFQELVSYQAVGWEHALDELSRYYELVLSRPELEPLPVAVGSPLALIHGDVPEVARDTIGAYLSSAATLGRRTAELHAALAGISGDPAFAPEPIGPDDLKELSAEIRLQIDSALDLLRKRLDDLPDDVTALARRVLDSSAALTEPIDALPGSRIDAPKIRVHGDFHLGQVLWSRNDYILLDFEGEPAKSLAQRRAKHSPVKDVVGMLRSFSYAAFDSLFRAAQDRDTDYERLLPWALAWESWTSAAFLASYLEVAGPAGIVPDDRDQLATLLRCYTLDKALYELQYELNNRPSWVRIPLSAVALLAERAAPAEGNRP</sequence>
<organism evidence="17 18">
    <name type="scientific">Tautonia sociabilis</name>
    <dbReference type="NCBI Taxonomy" id="2080755"/>
    <lineage>
        <taxon>Bacteria</taxon>
        <taxon>Pseudomonadati</taxon>
        <taxon>Planctomycetota</taxon>
        <taxon>Planctomycetia</taxon>
        <taxon>Isosphaerales</taxon>
        <taxon>Isosphaeraceae</taxon>
        <taxon>Tautonia</taxon>
    </lineage>
</organism>
<dbReference type="NCBIfam" id="TIGR02456">
    <property type="entry name" value="treS_nterm"/>
    <property type="match status" value="1"/>
</dbReference>
<dbReference type="GO" id="GO:0046872">
    <property type="term" value="F:metal ion binding"/>
    <property type="evidence" value="ECO:0007669"/>
    <property type="project" value="UniProtKB-KW"/>
</dbReference>
<reference evidence="17 18" key="1">
    <citation type="submission" date="2018-12" db="EMBL/GenBank/DDBJ databases">
        <authorList>
            <person name="Toschakov S.V."/>
        </authorList>
    </citation>
    <scope>NUCLEOTIDE SEQUENCE [LARGE SCALE GENOMIC DNA]</scope>
    <source>
        <strain evidence="17 18">GM2012</strain>
    </source>
</reference>
<keyword evidence="9" id="KW-0547">Nucleotide-binding</keyword>
<evidence type="ECO:0000256" key="3">
    <source>
        <dbReference type="ARBA" id="ARBA00006219"/>
    </source>
</evidence>
<dbReference type="Gene3D" id="3.90.1200.10">
    <property type="match status" value="1"/>
</dbReference>
<dbReference type="InterPro" id="IPR017853">
    <property type="entry name" value="GH"/>
</dbReference>
<comment type="catalytic activity">
    <reaction evidence="1">
        <text>D-maltose = alpha,alpha-trehalose</text>
        <dbReference type="Rhea" id="RHEA:15145"/>
        <dbReference type="ChEBI" id="CHEBI:16551"/>
        <dbReference type="ChEBI" id="CHEBI:17306"/>
        <dbReference type="EC" id="5.4.99.16"/>
    </reaction>
</comment>
<reference evidence="17 18" key="2">
    <citation type="submission" date="2019-01" db="EMBL/GenBank/DDBJ databases">
        <title>Tautonia sociabilis, a novel thermotolerant planctomycete of Isosphaeraceae family, isolated from a 4000 m deep subterranean habitat.</title>
        <authorList>
            <person name="Kovaleva O.L."/>
            <person name="Elcheninov A.G."/>
            <person name="Van Heerden E."/>
            <person name="Toshchakov S.V."/>
            <person name="Novikov A."/>
            <person name="Bonch-Osmolovskaya E.A."/>
            <person name="Kublanov I.V."/>
        </authorList>
    </citation>
    <scope>NUCLEOTIDE SEQUENCE [LARGE SCALE GENOMIC DNA]</scope>
    <source>
        <strain evidence="17 18">GM2012</strain>
    </source>
</reference>
<dbReference type="GO" id="GO:0005975">
    <property type="term" value="P:carbohydrate metabolic process"/>
    <property type="evidence" value="ECO:0007669"/>
    <property type="project" value="InterPro"/>
</dbReference>
<evidence type="ECO:0000256" key="4">
    <source>
        <dbReference type="ARBA" id="ARBA00011962"/>
    </source>
</evidence>
<accession>A0A432MGL0</accession>
<evidence type="ECO:0000313" key="17">
    <source>
        <dbReference type="EMBL" id="RUL85926.1"/>
    </source>
</evidence>
<dbReference type="GO" id="GO:0047471">
    <property type="term" value="F:maltose alpha-D-glucosyltransferase activity"/>
    <property type="evidence" value="ECO:0007669"/>
    <property type="project" value="UniProtKB-EC"/>
</dbReference>
<dbReference type="Gene3D" id="3.20.20.80">
    <property type="entry name" value="Glycosidases"/>
    <property type="match status" value="1"/>
</dbReference>
<evidence type="ECO:0000256" key="13">
    <source>
        <dbReference type="ARBA" id="ARBA00031251"/>
    </source>
</evidence>
<keyword evidence="12 17" id="KW-0413">Isomerase</keyword>
<keyword evidence="18" id="KW-1185">Reference proteome</keyword>
<dbReference type="InterPro" id="IPR032091">
    <property type="entry name" value="Malt_amylase-like_C"/>
</dbReference>
<dbReference type="SUPFAM" id="SSF51445">
    <property type="entry name" value="(Trans)glycosidases"/>
    <property type="match status" value="1"/>
</dbReference>
<dbReference type="Gene3D" id="2.60.40.1180">
    <property type="entry name" value="Golgi alpha-mannosidase II"/>
    <property type="match status" value="1"/>
</dbReference>
<evidence type="ECO:0000256" key="8">
    <source>
        <dbReference type="ARBA" id="ARBA00022723"/>
    </source>
</evidence>
<evidence type="ECO:0000256" key="7">
    <source>
        <dbReference type="ARBA" id="ARBA00022679"/>
    </source>
</evidence>
<dbReference type="NCBIfam" id="TIGR02457">
    <property type="entry name" value="TreS_Cterm"/>
    <property type="match status" value="1"/>
</dbReference>
<comment type="similarity">
    <text evidence="2">Belongs to the glycosyl hydrolase 13 family. TreS subfamily.</text>
</comment>
<evidence type="ECO:0000256" key="9">
    <source>
        <dbReference type="ARBA" id="ARBA00022741"/>
    </source>
</evidence>
<dbReference type="InterPro" id="IPR040999">
    <property type="entry name" value="Mak_N_cap"/>
</dbReference>
<dbReference type="CDD" id="cd11334">
    <property type="entry name" value="AmyAc_TreS"/>
    <property type="match status" value="1"/>
</dbReference>
<dbReference type="InterPro" id="IPR002575">
    <property type="entry name" value="Aminoglycoside_PTrfase"/>
</dbReference>
<dbReference type="Pfam" id="PF01636">
    <property type="entry name" value="APH"/>
    <property type="match status" value="1"/>
</dbReference>
<evidence type="ECO:0000256" key="10">
    <source>
        <dbReference type="ARBA" id="ARBA00022837"/>
    </source>
</evidence>
<dbReference type="EC" id="2.7.1.175" evidence="4"/>
<dbReference type="Gene3D" id="3.90.400.10">
    <property type="entry name" value="Oligo-1,6-glucosidase, Domain 2"/>
    <property type="match status" value="1"/>
</dbReference>
<dbReference type="SUPFAM" id="SSF51011">
    <property type="entry name" value="Glycosyl hydrolase domain"/>
    <property type="match status" value="1"/>
</dbReference>
<evidence type="ECO:0000256" key="2">
    <source>
        <dbReference type="ARBA" id="ARBA00005496"/>
    </source>
</evidence>
<keyword evidence="11" id="KW-0067">ATP-binding</keyword>
<evidence type="ECO:0000256" key="6">
    <source>
        <dbReference type="ARBA" id="ARBA00013882"/>
    </source>
</evidence>
<name>A0A432MGL0_9BACT</name>
<dbReference type="Pfam" id="PF16657">
    <property type="entry name" value="Malt_amylase_C"/>
    <property type="match status" value="1"/>
</dbReference>
<evidence type="ECO:0000256" key="11">
    <source>
        <dbReference type="ARBA" id="ARBA00022840"/>
    </source>
</evidence>
<protein>
    <recommendedName>
        <fullName evidence="6">Maltokinase</fullName>
        <ecNumber evidence="4">2.7.1.175</ecNumber>
        <ecNumber evidence="5">5.4.99.16</ecNumber>
    </recommendedName>
    <alternativeName>
        <fullName evidence="14">Maltose alpha-D-glucosyltransferase</fullName>
    </alternativeName>
    <alternativeName>
        <fullName evidence="13">Maltose-1-phosphate synthase</fullName>
    </alternativeName>
</protein>
<evidence type="ECO:0000313" key="18">
    <source>
        <dbReference type="Proteomes" id="UP000280296"/>
    </source>
</evidence>
<dbReference type="GO" id="GO:0016740">
    <property type="term" value="F:transferase activity"/>
    <property type="evidence" value="ECO:0007669"/>
    <property type="project" value="UniProtKB-KW"/>
</dbReference>
<evidence type="ECO:0000256" key="15">
    <source>
        <dbReference type="ARBA" id="ARBA00049067"/>
    </source>
</evidence>
<dbReference type="GO" id="GO:0005524">
    <property type="term" value="F:ATP binding"/>
    <property type="evidence" value="ECO:0007669"/>
    <property type="project" value="UniProtKB-KW"/>
</dbReference>
<dbReference type="InterPro" id="IPR012811">
    <property type="entry name" value="TreS_maltokin_C_dom"/>
</dbReference>
<dbReference type="InterPro" id="IPR006047">
    <property type="entry name" value="GH13_cat_dom"/>
</dbReference>
<dbReference type="PANTHER" id="PTHR10357">
    <property type="entry name" value="ALPHA-AMYLASE FAMILY MEMBER"/>
    <property type="match status" value="1"/>
</dbReference>
<comment type="catalytic activity">
    <reaction evidence="15">
        <text>D-maltose + ATP = alpha-maltose 1-phosphate + ADP + H(+)</text>
        <dbReference type="Rhea" id="RHEA:31915"/>
        <dbReference type="ChEBI" id="CHEBI:15378"/>
        <dbReference type="ChEBI" id="CHEBI:17306"/>
        <dbReference type="ChEBI" id="CHEBI:30616"/>
        <dbReference type="ChEBI" id="CHEBI:63576"/>
        <dbReference type="ChEBI" id="CHEBI:456216"/>
        <dbReference type="EC" id="2.7.1.175"/>
    </reaction>
</comment>
<keyword evidence="7 17" id="KW-0808">Transferase</keyword>
<evidence type="ECO:0000256" key="14">
    <source>
        <dbReference type="ARBA" id="ARBA00031378"/>
    </source>
</evidence>
<evidence type="ECO:0000259" key="16">
    <source>
        <dbReference type="SMART" id="SM00642"/>
    </source>
</evidence>
<dbReference type="OrthoDB" id="9805159at2"/>
<dbReference type="InterPro" id="IPR011009">
    <property type="entry name" value="Kinase-like_dom_sf"/>
</dbReference>
<dbReference type="InterPro" id="IPR045857">
    <property type="entry name" value="O16G_dom_2"/>
</dbReference>
<feature type="domain" description="Glycosyl hydrolase family 13 catalytic" evidence="16">
    <location>
        <begin position="19"/>
        <end position="418"/>
    </location>
</feature>
<dbReference type="AlphaFoldDB" id="A0A432MGL0"/>
<dbReference type="SUPFAM" id="SSF56112">
    <property type="entry name" value="Protein kinase-like (PK-like)"/>
    <property type="match status" value="1"/>
</dbReference>
<evidence type="ECO:0000256" key="12">
    <source>
        <dbReference type="ARBA" id="ARBA00023235"/>
    </source>
</evidence>
<dbReference type="EC" id="5.4.99.16" evidence="5"/>
<evidence type="ECO:0000256" key="5">
    <source>
        <dbReference type="ARBA" id="ARBA00012619"/>
    </source>
</evidence>
<dbReference type="Pfam" id="PF00128">
    <property type="entry name" value="Alpha-amylase"/>
    <property type="match status" value="1"/>
</dbReference>
<dbReference type="InterPro" id="IPR013780">
    <property type="entry name" value="Glyco_hydro_b"/>
</dbReference>
<keyword evidence="8" id="KW-0479">Metal-binding</keyword>
<keyword evidence="10" id="KW-0106">Calcium</keyword>
<dbReference type="EMBL" id="RYZH01000035">
    <property type="protein sequence ID" value="RUL85926.1"/>
    <property type="molecule type" value="Genomic_DNA"/>
</dbReference>